<keyword evidence="3" id="KW-1185">Reference proteome</keyword>
<evidence type="ECO:0000313" key="2">
    <source>
        <dbReference type="EMBL" id="TVY18547.1"/>
    </source>
</evidence>
<dbReference type="AlphaFoldDB" id="A0A8T9BFF2"/>
<comment type="caution">
    <text evidence="2">The sequence shown here is derived from an EMBL/GenBank/DDBJ whole genome shotgun (WGS) entry which is preliminary data.</text>
</comment>
<dbReference type="Gene3D" id="3.40.50.720">
    <property type="entry name" value="NAD(P)-binding Rossmann-like Domain"/>
    <property type="match status" value="1"/>
</dbReference>
<dbReference type="PRINTS" id="PR00081">
    <property type="entry name" value="GDHRDH"/>
</dbReference>
<organism evidence="2 3">
    <name type="scientific">Lachnellula arida</name>
    <dbReference type="NCBI Taxonomy" id="1316785"/>
    <lineage>
        <taxon>Eukaryota</taxon>
        <taxon>Fungi</taxon>
        <taxon>Dikarya</taxon>
        <taxon>Ascomycota</taxon>
        <taxon>Pezizomycotina</taxon>
        <taxon>Leotiomycetes</taxon>
        <taxon>Helotiales</taxon>
        <taxon>Lachnaceae</taxon>
        <taxon>Lachnellula</taxon>
    </lineage>
</organism>
<dbReference type="GO" id="GO:0016491">
    <property type="term" value="F:oxidoreductase activity"/>
    <property type="evidence" value="ECO:0007669"/>
    <property type="project" value="UniProtKB-KW"/>
</dbReference>
<protein>
    <submittedName>
        <fullName evidence="2">Short chain dehydrogenase sol3</fullName>
    </submittedName>
</protein>
<evidence type="ECO:0000313" key="3">
    <source>
        <dbReference type="Proteomes" id="UP000469559"/>
    </source>
</evidence>
<dbReference type="EMBL" id="QGMF01000164">
    <property type="protein sequence ID" value="TVY18547.1"/>
    <property type="molecule type" value="Genomic_DNA"/>
</dbReference>
<accession>A0A8T9BFF2</accession>
<name>A0A8T9BFF2_9HELO</name>
<dbReference type="Proteomes" id="UP000469559">
    <property type="component" value="Unassembled WGS sequence"/>
</dbReference>
<dbReference type="OrthoDB" id="542013at2759"/>
<dbReference type="SUPFAM" id="SSF51735">
    <property type="entry name" value="NAD(P)-binding Rossmann-fold domains"/>
    <property type="match status" value="1"/>
</dbReference>
<gene>
    <name evidence="2" type="primary">sol3_1</name>
    <name evidence="2" type="ORF">LARI1_G002128</name>
</gene>
<dbReference type="InterPro" id="IPR036291">
    <property type="entry name" value="NAD(P)-bd_dom_sf"/>
</dbReference>
<dbReference type="PANTHER" id="PTHR43157:SF31">
    <property type="entry name" value="PHOSPHATIDYLINOSITOL-GLYCAN BIOSYNTHESIS CLASS F PROTEIN"/>
    <property type="match status" value="1"/>
</dbReference>
<sequence>MSEEFLIQPKFGPFLRLFLHSQLFCTPQFPTQSFANQTVIVTGANVGLGLEAARHFYRLNCAKLIIAVRTASKGQTAKEDILQTVKHRNEVDAIEVWALDLTSTASTVAFAQRVNKELPRVDVLVQNAGINSKTYAVSEGIEQTMQVNVINTFLLALLLLPKLTETAKFAKSLPHLTISLNDEKCYNGQSLYEISKLMQILFVRELVSRIKAENPSSPSVIINLVNPGLCVSTLATRNEKPLAARIIESIIYKIIGRTTEVGSRTLVLGASAGPTSHGEYMSDGQNQDVESWIYTDVGNRAQKKVFGQTIKVLESRKPGVGYAVEL</sequence>
<reference evidence="2 3" key="1">
    <citation type="submission" date="2018-05" db="EMBL/GenBank/DDBJ databases">
        <title>Whole genome sequencing for identification of molecular markers to develop diagnostic detection tools for the regulated plant pathogen Lachnellula willkommii.</title>
        <authorList>
            <person name="Giroux E."/>
            <person name="Bilodeau G."/>
        </authorList>
    </citation>
    <scope>NUCLEOTIDE SEQUENCE [LARGE SCALE GENOMIC DNA]</scope>
    <source>
        <strain evidence="2 3">CBS 203.66</strain>
    </source>
</reference>
<dbReference type="InterPro" id="IPR002347">
    <property type="entry name" value="SDR_fam"/>
</dbReference>
<dbReference type="Pfam" id="PF00106">
    <property type="entry name" value="adh_short"/>
    <property type="match status" value="1"/>
</dbReference>
<keyword evidence="1" id="KW-0560">Oxidoreductase</keyword>
<evidence type="ECO:0000256" key="1">
    <source>
        <dbReference type="ARBA" id="ARBA00023002"/>
    </source>
</evidence>
<dbReference type="PANTHER" id="PTHR43157">
    <property type="entry name" value="PHOSPHATIDYLINOSITOL-GLYCAN BIOSYNTHESIS CLASS F PROTEIN-RELATED"/>
    <property type="match status" value="1"/>
</dbReference>
<proteinExistence type="predicted"/>